<dbReference type="Proteomes" id="UP001202674">
    <property type="component" value="Unassembled WGS sequence"/>
</dbReference>
<evidence type="ECO:0000256" key="1">
    <source>
        <dbReference type="SAM" id="MobiDB-lite"/>
    </source>
</evidence>
<name>A0AAE3FNW2_9EURY</name>
<keyword evidence="3" id="KW-1185">Reference proteome</keyword>
<protein>
    <submittedName>
        <fullName evidence="2">Uncharacterized protein</fullName>
    </submittedName>
</protein>
<dbReference type="EMBL" id="JAKRVY010000001">
    <property type="protein sequence ID" value="MCL9812385.1"/>
    <property type="molecule type" value="Genomic_DNA"/>
</dbReference>
<evidence type="ECO:0000313" key="3">
    <source>
        <dbReference type="Proteomes" id="UP001202674"/>
    </source>
</evidence>
<dbReference type="RefSeq" id="WP_250594024.1">
    <property type="nucleotide sequence ID" value="NZ_JAKRVY010000001.1"/>
</dbReference>
<reference evidence="2 3" key="1">
    <citation type="journal article" date="2022" name="Syst. Appl. Microbiol.">
        <title>Natronocalculus amylovorans gen. nov., sp. nov., and Natranaeroarchaeum aerophilus sp. nov., dominant culturable amylolytic natronoarchaea from hypersaline soda lakes in southwestern Siberia.</title>
        <authorList>
            <person name="Sorokin D.Y."/>
            <person name="Elcheninov A.G."/>
            <person name="Khizhniak T.V."/>
            <person name="Koenen M."/>
            <person name="Bale N.J."/>
            <person name="Damste J.S.S."/>
            <person name="Kublanov I.V."/>
        </authorList>
    </citation>
    <scope>NUCLEOTIDE SEQUENCE [LARGE SCALE GENOMIC DNA]</scope>
    <source>
        <strain evidence="2 3">AArc-St1-1</strain>
    </source>
</reference>
<proteinExistence type="predicted"/>
<accession>A0AAE3FNW2</accession>
<comment type="caution">
    <text evidence="2">The sequence shown here is derived from an EMBL/GenBank/DDBJ whole genome shotgun (WGS) entry which is preliminary data.</text>
</comment>
<organism evidence="2 3">
    <name type="scientific">Natranaeroarchaeum aerophilus</name>
    <dbReference type="NCBI Taxonomy" id="2917711"/>
    <lineage>
        <taxon>Archaea</taxon>
        <taxon>Methanobacteriati</taxon>
        <taxon>Methanobacteriota</taxon>
        <taxon>Stenosarchaea group</taxon>
        <taxon>Halobacteria</taxon>
        <taxon>Halobacteriales</taxon>
        <taxon>Natronoarchaeaceae</taxon>
        <taxon>Natranaeroarchaeum</taxon>
    </lineage>
</organism>
<feature type="region of interest" description="Disordered" evidence="1">
    <location>
        <begin position="1"/>
        <end position="25"/>
    </location>
</feature>
<evidence type="ECO:0000313" key="2">
    <source>
        <dbReference type="EMBL" id="MCL9812385.1"/>
    </source>
</evidence>
<sequence length="70" mass="7389">MSTPEAAVSELSEKGLDAHPSPGGGWPVIVNVDNAGEAEMAFGDRYRIVDEFKTSDGVTVYYDIVPTGGD</sequence>
<dbReference type="AlphaFoldDB" id="A0AAE3FNW2"/>
<gene>
    <name evidence="2" type="ORF">AArcSt11_01800</name>
</gene>